<protein>
    <submittedName>
        <fullName evidence="1">SAM-dependent methyltransferase</fullName>
    </submittedName>
</protein>
<organism evidence="1 2">
    <name type="scientific">Methylobacterium gnaphalii</name>
    <dbReference type="NCBI Taxonomy" id="1010610"/>
    <lineage>
        <taxon>Bacteria</taxon>
        <taxon>Pseudomonadati</taxon>
        <taxon>Pseudomonadota</taxon>
        <taxon>Alphaproteobacteria</taxon>
        <taxon>Hyphomicrobiales</taxon>
        <taxon>Methylobacteriaceae</taxon>
        <taxon>Methylobacterium</taxon>
    </lineage>
</organism>
<keyword evidence="1" id="KW-0808">Transferase</keyword>
<evidence type="ECO:0000313" key="2">
    <source>
        <dbReference type="Proteomes" id="UP000321750"/>
    </source>
</evidence>
<reference evidence="1 2" key="1">
    <citation type="submission" date="2019-07" db="EMBL/GenBank/DDBJ databases">
        <title>Whole genome shotgun sequence of Methylobacterium gnaphalii NBRC 107716.</title>
        <authorList>
            <person name="Hosoyama A."/>
            <person name="Uohara A."/>
            <person name="Ohji S."/>
            <person name="Ichikawa N."/>
        </authorList>
    </citation>
    <scope>NUCLEOTIDE SEQUENCE [LARGE SCALE GENOMIC DNA]</scope>
    <source>
        <strain evidence="1 2">NBRC 107716</strain>
    </source>
</reference>
<dbReference type="OrthoDB" id="5525831at2"/>
<dbReference type="GO" id="GO:0008168">
    <property type="term" value="F:methyltransferase activity"/>
    <property type="evidence" value="ECO:0007669"/>
    <property type="project" value="UniProtKB-KW"/>
</dbReference>
<dbReference type="Gene3D" id="3.40.50.150">
    <property type="entry name" value="Vaccinia Virus protein VP39"/>
    <property type="match status" value="1"/>
</dbReference>
<keyword evidence="1" id="KW-0489">Methyltransferase</keyword>
<dbReference type="Pfam" id="PF06080">
    <property type="entry name" value="DUF938"/>
    <property type="match status" value="1"/>
</dbReference>
<dbReference type="SUPFAM" id="SSF53335">
    <property type="entry name" value="S-adenosyl-L-methionine-dependent methyltransferases"/>
    <property type="match status" value="1"/>
</dbReference>
<dbReference type="RefSeq" id="WP_147047721.1">
    <property type="nucleotide sequence ID" value="NZ_BJZV01000017.1"/>
</dbReference>
<dbReference type="InterPro" id="IPR029063">
    <property type="entry name" value="SAM-dependent_MTases_sf"/>
</dbReference>
<dbReference type="InterPro" id="IPR010342">
    <property type="entry name" value="DUF938"/>
</dbReference>
<dbReference type="PANTHER" id="PTHR20974">
    <property type="entry name" value="UPF0585 PROTEIN CG18661"/>
    <property type="match status" value="1"/>
</dbReference>
<sequence length="208" mass="21875">MTTPGSDSDGDALFSPSAARNREVILDVLRWVLPASGLVLEIASGSGEHAVHFARALPGLTWQPSDPDPAALRSISAHARSASLGNLRPALALDAEAPLWPLEHADAVVSINMVHIAPWPAAEGLMAGAGRVLEKGGPLLLYGPFTVDGTHTAPSNSAFDASLRMRDPRWGIRDVAALEQAAAAHGMQPAERVPMPANNFCLVFRKSA</sequence>
<dbReference type="EMBL" id="BJZV01000017">
    <property type="protein sequence ID" value="GEP11279.1"/>
    <property type="molecule type" value="Genomic_DNA"/>
</dbReference>
<dbReference type="PANTHER" id="PTHR20974:SF0">
    <property type="entry name" value="UPF0585 PROTEIN CG18661"/>
    <property type="match status" value="1"/>
</dbReference>
<name>A0A512JMT3_9HYPH</name>
<comment type="caution">
    <text evidence="1">The sequence shown here is derived from an EMBL/GenBank/DDBJ whole genome shotgun (WGS) entry which is preliminary data.</text>
</comment>
<proteinExistence type="predicted"/>
<evidence type="ECO:0000313" key="1">
    <source>
        <dbReference type="EMBL" id="GEP11279.1"/>
    </source>
</evidence>
<accession>A0A512JMT3</accession>
<keyword evidence="2" id="KW-1185">Reference proteome</keyword>
<dbReference type="AlphaFoldDB" id="A0A512JMT3"/>
<gene>
    <name evidence="1" type="ORF">MGN01_31240</name>
</gene>
<dbReference type="Proteomes" id="UP000321750">
    <property type="component" value="Unassembled WGS sequence"/>
</dbReference>
<dbReference type="GO" id="GO:0032259">
    <property type="term" value="P:methylation"/>
    <property type="evidence" value="ECO:0007669"/>
    <property type="project" value="UniProtKB-KW"/>
</dbReference>